<dbReference type="Pfam" id="PF00582">
    <property type="entry name" value="Usp"/>
    <property type="match status" value="1"/>
</dbReference>
<dbReference type="EMBL" id="BNJK01000002">
    <property type="protein sequence ID" value="GHP00415.1"/>
    <property type="molecule type" value="Genomic_DNA"/>
</dbReference>
<reference evidence="2" key="1">
    <citation type="submission" date="2020-10" db="EMBL/GenBank/DDBJ databases">
        <title>Taxonomic study of unclassified bacteria belonging to the class Ktedonobacteria.</title>
        <authorList>
            <person name="Yabe S."/>
            <person name="Wang C.M."/>
            <person name="Zheng Y."/>
            <person name="Sakai Y."/>
            <person name="Cavaletti L."/>
            <person name="Monciardini P."/>
            <person name="Donadio S."/>
        </authorList>
    </citation>
    <scope>NUCLEOTIDE SEQUENCE</scope>
    <source>
        <strain evidence="2">ID150040</strain>
    </source>
</reference>
<evidence type="ECO:0000313" key="2">
    <source>
        <dbReference type="EMBL" id="GHP00415.1"/>
    </source>
</evidence>
<protein>
    <recommendedName>
        <fullName evidence="1">UspA domain-containing protein</fullName>
    </recommendedName>
</protein>
<sequence length="241" mass="26470">MFKRILVPLDESARAERALPVALRLAQATHGTVILFHAVNPITELWPVPPERWSMTYTVESHIAEARQYLAHQKQAIGQEEVTVETEIAVGPPAQAEAKELAHLIKGSAKLCCGCEVSKASHGVVALFDATMILFYEIIEVVTTLVENFSAKGLTYCSWIGNMPIGGDSLWCMAHRLERLLEKSLRCIHIPFLAQHRVNEIAISINGPIQVTPLPLHFDVGFINMPNGSSTSTPPGSQLIC</sequence>
<gene>
    <name evidence="2" type="ORF">KSF_104620</name>
</gene>
<accession>A0A8J3IYS7</accession>
<comment type="caution">
    <text evidence="2">The sequence shown here is derived from an EMBL/GenBank/DDBJ whole genome shotgun (WGS) entry which is preliminary data.</text>
</comment>
<dbReference type="Gene3D" id="3.40.50.620">
    <property type="entry name" value="HUPs"/>
    <property type="match status" value="1"/>
</dbReference>
<dbReference type="AlphaFoldDB" id="A0A8J3IYS7"/>
<dbReference type="Proteomes" id="UP000597444">
    <property type="component" value="Unassembled WGS sequence"/>
</dbReference>
<name>A0A8J3IYS7_9CHLR</name>
<dbReference type="CDD" id="cd00293">
    <property type="entry name" value="USP-like"/>
    <property type="match status" value="1"/>
</dbReference>
<keyword evidence="3" id="KW-1185">Reference proteome</keyword>
<feature type="domain" description="UspA" evidence="1">
    <location>
        <begin position="1"/>
        <end position="98"/>
    </location>
</feature>
<organism evidence="2 3">
    <name type="scientific">Reticulibacter mediterranei</name>
    <dbReference type="NCBI Taxonomy" id="2778369"/>
    <lineage>
        <taxon>Bacteria</taxon>
        <taxon>Bacillati</taxon>
        <taxon>Chloroflexota</taxon>
        <taxon>Ktedonobacteria</taxon>
        <taxon>Ktedonobacterales</taxon>
        <taxon>Reticulibacteraceae</taxon>
        <taxon>Reticulibacter</taxon>
    </lineage>
</organism>
<evidence type="ECO:0000313" key="3">
    <source>
        <dbReference type="Proteomes" id="UP000597444"/>
    </source>
</evidence>
<evidence type="ECO:0000259" key="1">
    <source>
        <dbReference type="Pfam" id="PF00582"/>
    </source>
</evidence>
<dbReference type="InterPro" id="IPR014729">
    <property type="entry name" value="Rossmann-like_a/b/a_fold"/>
</dbReference>
<proteinExistence type="predicted"/>
<dbReference type="InterPro" id="IPR006016">
    <property type="entry name" value="UspA"/>
</dbReference>
<dbReference type="SUPFAM" id="SSF52402">
    <property type="entry name" value="Adenine nucleotide alpha hydrolases-like"/>
    <property type="match status" value="1"/>
</dbReference>